<reference evidence="8 9" key="1">
    <citation type="submission" date="2024-06" db="EMBL/GenBank/DDBJ databases">
        <title>Genomic Encyclopedia of Type Strains, Phase IV (KMG-IV): sequencing the most valuable type-strain genomes for metagenomic binning, comparative biology and taxonomic classification.</title>
        <authorList>
            <person name="Goeker M."/>
        </authorList>
    </citation>
    <scope>NUCLEOTIDE SEQUENCE [LARGE SCALE GENOMIC DNA]</scope>
    <source>
        <strain evidence="8 9">D-501</strain>
    </source>
</reference>
<dbReference type="SUPFAM" id="SSF102712">
    <property type="entry name" value="JAB1/MPN domain"/>
    <property type="match status" value="1"/>
</dbReference>
<keyword evidence="9" id="KW-1185">Reference proteome</keyword>
<dbReference type="Pfam" id="PF14464">
    <property type="entry name" value="Prok-JAB"/>
    <property type="match status" value="1"/>
</dbReference>
<evidence type="ECO:0000259" key="6">
    <source>
        <dbReference type="Pfam" id="PF00899"/>
    </source>
</evidence>
<keyword evidence="5" id="KW-0482">Metalloprotease</keyword>
<keyword evidence="2" id="KW-0479">Metal-binding</keyword>
<dbReference type="EMBL" id="JBEPLS010000023">
    <property type="protein sequence ID" value="MET3605786.1"/>
    <property type="molecule type" value="Genomic_DNA"/>
</dbReference>
<dbReference type="Gene3D" id="3.40.140.10">
    <property type="entry name" value="Cytidine Deaminase, domain 2"/>
    <property type="match status" value="1"/>
</dbReference>
<evidence type="ECO:0000313" key="9">
    <source>
        <dbReference type="Proteomes" id="UP001549111"/>
    </source>
</evidence>
<protein>
    <recommendedName>
        <fullName evidence="10">Thiamine biosynthesis protein ThiF</fullName>
    </recommendedName>
</protein>
<dbReference type="InterPro" id="IPR000594">
    <property type="entry name" value="ThiF_NAD_FAD-bd"/>
</dbReference>
<accession>A0ABV2IS53</accession>
<evidence type="ECO:0000256" key="3">
    <source>
        <dbReference type="ARBA" id="ARBA00022801"/>
    </source>
</evidence>
<evidence type="ECO:0000313" key="8">
    <source>
        <dbReference type="EMBL" id="MET3605786.1"/>
    </source>
</evidence>
<dbReference type="Pfam" id="PF00899">
    <property type="entry name" value="ThiF"/>
    <property type="match status" value="1"/>
</dbReference>
<keyword evidence="3" id="KW-0378">Hydrolase</keyword>
<feature type="domain" description="JAB" evidence="7">
    <location>
        <begin position="625"/>
        <end position="726"/>
    </location>
</feature>
<evidence type="ECO:0000256" key="4">
    <source>
        <dbReference type="ARBA" id="ARBA00022833"/>
    </source>
</evidence>
<keyword evidence="4" id="KW-0862">Zinc</keyword>
<evidence type="ECO:0000256" key="5">
    <source>
        <dbReference type="ARBA" id="ARBA00023049"/>
    </source>
</evidence>
<comment type="caution">
    <text evidence="8">The sequence shown here is derived from an EMBL/GenBank/DDBJ whole genome shotgun (WGS) entry which is preliminary data.</text>
</comment>
<dbReference type="RefSeq" id="WP_244954564.1">
    <property type="nucleotide sequence ID" value="NZ_CP035709.1"/>
</dbReference>
<gene>
    <name evidence="8" type="ORF">ABIC99_003620</name>
</gene>
<dbReference type="InterPro" id="IPR032865">
    <property type="entry name" value="Prok-E2_A"/>
</dbReference>
<feature type="domain" description="THIF-type NAD/FAD binding fold" evidence="6">
    <location>
        <begin position="379"/>
        <end position="476"/>
    </location>
</feature>
<name>A0ABV2IS53_9BURK</name>
<dbReference type="InterPro" id="IPR035985">
    <property type="entry name" value="Ubiquitin-activating_enz"/>
</dbReference>
<dbReference type="SUPFAM" id="SSF69572">
    <property type="entry name" value="Activating enzymes of the ubiquitin-like proteins"/>
    <property type="match status" value="1"/>
</dbReference>
<sequence>MMAREFHDLAGFCKLADAELLSLPRARALMAAVGDAGDFTLVQLLSHRVPSVPPIEVLVVDVECDGVPSRNPAGIQYCERLALCVPEDPGALVEVLALRKSFPVLMHQNHGTHDGVASLCLYFEPTRTVMRTWTPQRFLRRIQWWLEQSARGELHPADQPVEHLFFASKYELVLPWNLDALRATPGMKMAVTRSKPRPDGGGTFFLRPLGDGSNEPAGLASHIDLTLPSVLQGFVERDPVTLGGLADMLSRRGVDLLPPLIAALSDGVGSAGVPAGTAESFVVIVVHIPIVREAGGAVQQISRRAFLVLGDARQLGVKTGALYLHDKRYYAEIQGSVLARDPATEWKSEPIFPMSVLQFPDSAVARKQSSVLVEGPRGTLVGAGSLGSAMLNLWTRAGWGQWSVIDKDHVKPHNLVRHVAFSQHVGELKCDVVSELCGAATEGAAVVAAVRGDACDASVSAVKDALTTGTLVVDASAALEYPRQASFQDELPRHVTVFVSPTGNGSVLMFEDKARSMRLRTLEAQYYRAVIRQAWGELHLEGNLGTYWSGASCRDISVAMPYSRIVAHASTLAEQVMFRAQSDEACIRVWERDPDTGGVSVHNVVPTTERRLDLGDLTAFYDDGLATHLRALRLAALPNETGGILLGYHDFNVGAIVLVDALPAPSDSCASLGSFERGTSGLTKAVQDASARTAGIVGYVGEWHSHPRGHSARPSPDDLVQLAEISLGMHDDGLPALQLIVGESDIQVLQGKVLP</sequence>
<keyword evidence="1" id="KW-0645">Protease</keyword>
<evidence type="ECO:0000256" key="1">
    <source>
        <dbReference type="ARBA" id="ARBA00022670"/>
    </source>
</evidence>
<dbReference type="Pfam" id="PF14457">
    <property type="entry name" value="Prok-E2_A"/>
    <property type="match status" value="1"/>
</dbReference>
<dbReference type="Gene3D" id="3.40.50.720">
    <property type="entry name" value="NAD(P)-binding Rossmann-like Domain"/>
    <property type="match status" value="1"/>
</dbReference>
<proteinExistence type="predicted"/>
<evidence type="ECO:0000259" key="7">
    <source>
        <dbReference type="Pfam" id="PF14464"/>
    </source>
</evidence>
<evidence type="ECO:0000256" key="2">
    <source>
        <dbReference type="ARBA" id="ARBA00022723"/>
    </source>
</evidence>
<organism evidence="8 9">
    <name type="scientific">Sphaerotilus sulfidivorans</name>
    <dbReference type="NCBI Taxonomy" id="639200"/>
    <lineage>
        <taxon>Bacteria</taxon>
        <taxon>Pseudomonadati</taxon>
        <taxon>Pseudomonadota</taxon>
        <taxon>Betaproteobacteria</taxon>
        <taxon>Burkholderiales</taxon>
        <taxon>Sphaerotilaceae</taxon>
        <taxon>Sphaerotilus</taxon>
    </lineage>
</organism>
<dbReference type="InterPro" id="IPR028090">
    <property type="entry name" value="JAB_dom_prok"/>
</dbReference>
<evidence type="ECO:0008006" key="10">
    <source>
        <dbReference type="Google" id="ProtNLM"/>
    </source>
</evidence>
<dbReference type="Proteomes" id="UP001549111">
    <property type="component" value="Unassembled WGS sequence"/>
</dbReference>